<gene>
    <name evidence="2" type="ORF">J2S19_004692</name>
</gene>
<reference evidence="2 3" key="1">
    <citation type="submission" date="2023-07" db="EMBL/GenBank/DDBJ databases">
        <title>Genomic Encyclopedia of Type Strains, Phase IV (KMG-IV): sequencing the most valuable type-strain genomes for metagenomic binning, comparative biology and taxonomic classification.</title>
        <authorList>
            <person name="Goeker M."/>
        </authorList>
    </citation>
    <scope>NUCLEOTIDE SEQUENCE [LARGE SCALE GENOMIC DNA]</scope>
    <source>
        <strain evidence="2 3">DSM 29005</strain>
    </source>
</reference>
<name>A0ABT9ZNF5_9BACI</name>
<evidence type="ECO:0000313" key="2">
    <source>
        <dbReference type="EMBL" id="MDQ0233347.1"/>
    </source>
</evidence>
<feature type="domain" description="DUF3885" evidence="1">
    <location>
        <begin position="3"/>
        <end position="209"/>
    </location>
</feature>
<protein>
    <recommendedName>
        <fullName evidence="1">DUF3885 domain-containing protein</fullName>
    </recommendedName>
</protein>
<evidence type="ECO:0000313" key="3">
    <source>
        <dbReference type="Proteomes" id="UP001234495"/>
    </source>
</evidence>
<dbReference type="RefSeq" id="WP_307346537.1">
    <property type="nucleotide sequence ID" value="NZ_JAUSUD010000036.1"/>
</dbReference>
<comment type="caution">
    <text evidence="2">The sequence shown here is derived from an EMBL/GenBank/DDBJ whole genome shotgun (WGS) entry which is preliminary data.</text>
</comment>
<dbReference type="Proteomes" id="UP001234495">
    <property type="component" value="Unassembled WGS sequence"/>
</dbReference>
<proteinExistence type="predicted"/>
<evidence type="ECO:0000259" key="1">
    <source>
        <dbReference type="Pfam" id="PF13021"/>
    </source>
</evidence>
<dbReference type="Pfam" id="PF13021">
    <property type="entry name" value="DUF3885"/>
    <property type="match status" value="1"/>
</dbReference>
<accession>A0ABT9ZNF5</accession>
<dbReference type="EMBL" id="JAUSUD010000036">
    <property type="protein sequence ID" value="MDQ0233347.1"/>
    <property type="molecule type" value="Genomic_DNA"/>
</dbReference>
<organism evidence="2 3">
    <name type="scientific">Metabacillus malikii</name>
    <dbReference type="NCBI Taxonomy" id="1504265"/>
    <lineage>
        <taxon>Bacteria</taxon>
        <taxon>Bacillati</taxon>
        <taxon>Bacillota</taxon>
        <taxon>Bacilli</taxon>
        <taxon>Bacillales</taxon>
        <taxon>Bacillaceae</taxon>
        <taxon>Metabacillus</taxon>
    </lineage>
</organism>
<sequence length="221" mass="26136">MDIENYLKLKFPRLELVPSIYYQWEIGIHFSLGGDIYQLTETGELNLERFKLVYKQITTLFDELFQNDDELLLVTNLYKDKTVAARKLKVYQSFLKCKKDLYRIKVKTYPYPFESDDAEQLEMQQFSVPCKREDLIISGLLKAASHEDFPLTPKFGKTLNSYPDVFIVNMTKDIIFFIYDDRGCEIIANQRDLLSPLYEKYYDWVEEVDRKRIEKGLGVKG</sequence>
<dbReference type="InterPro" id="IPR024976">
    <property type="entry name" value="DUF3885"/>
</dbReference>
<keyword evidence="3" id="KW-1185">Reference proteome</keyword>